<dbReference type="AlphaFoldDB" id="A0A4S4M807"/>
<feature type="compositionally biased region" description="Polar residues" evidence="4">
    <location>
        <begin position="1"/>
        <end position="11"/>
    </location>
</feature>
<dbReference type="EMBL" id="SGPM01000487">
    <property type="protein sequence ID" value="THH20571.1"/>
    <property type="molecule type" value="Genomic_DNA"/>
</dbReference>
<dbReference type="Pfam" id="PF24245">
    <property type="entry name" value="INO80F"/>
    <property type="match status" value="1"/>
</dbReference>
<feature type="region of interest" description="Disordered" evidence="4">
    <location>
        <begin position="1"/>
        <end position="48"/>
    </location>
</feature>
<evidence type="ECO:0000313" key="7">
    <source>
        <dbReference type="Proteomes" id="UP000308730"/>
    </source>
</evidence>
<reference evidence="6 7" key="1">
    <citation type="submission" date="2019-02" db="EMBL/GenBank/DDBJ databases">
        <title>Genome sequencing of the rare red list fungi Antrodiella citrinella (Flaviporus citrinellus).</title>
        <authorList>
            <person name="Buettner E."/>
            <person name="Kellner H."/>
        </authorList>
    </citation>
    <scope>NUCLEOTIDE SEQUENCE [LARGE SCALE GENOMIC DNA]</scope>
    <source>
        <strain evidence="6 7">DSM 108506</strain>
    </source>
</reference>
<feature type="domain" description="INO80 complex subunit F" evidence="5">
    <location>
        <begin position="58"/>
        <end position="104"/>
    </location>
</feature>
<feature type="coiled-coil region" evidence="3">
    <location>
        <begin position="55"/>
        <end position="82"/>
    </location>
</feature>
<keyword evidence="7" id="KW-1185">Reference proteome</keyword>
<name>A0A4S4M807_9APHY</name>
<evidence type="ECO:0000313" key="6">
    <source>
        <dbReference type="EMBL" id="THH20571.1"/>
    </source>
</evidence>
<feature type="compositionally biased region" description="Low complexity" evidence="4">
    <location>
        <begin position="18"/>
        <end position="35"/>
    </location>
</feature>
<dbReference type="InterPro" id="IPR056513">
    <property type="entry name" value="INO80F"/>
</dbReference>
<organism evidence="6 7">
    <name type="scientific">Antrodiella citrinella</name>
    <dbReference type="NCBI Taxonomy" id="2447956"/>
    <lineage>
        <taxon>Eukaryota</taxon>
        <taxon>Fungi</taxon>
        <taxon>Dikarya</taxon>
        <taxon>Basidiomycota</taxon>
        <taxon>Agaricomycotina</taxon>
        <taxon>Agaricomycetes</taxon>
        <taxon>Polyporales</taxon>
        <taxon>Steccherinaceae</taxon>
        <taxon>Antrodiella</taxon>
    </lineage>
</organism>
<protein>
    <recommendedName>
        <fullName evidence="5">INO80 complex subunit F domain-containing protein</fullName>
    </recommendedName>
</protein>
<evidence type="ECO:0000256" key="4">
    <source>
        <dbReference type="SAM" id="MobiDB-lite"/>
    </source>
</evidence>
<keyword evidence="3" id="KW-0175">Coiled coil</keyword>
<comment type="subcellular location">
    <subcellularLocation>
        <location evidence="1">Nucleus</location>
    </subcellularLocation>
</comment>
<evidence type="ECO:0000256" key="2">
    <source>
        <dbReference type="ARBA" id="ARBA00023242"/>
    </source>
</evidence>
<accession>A0A4S4M807</accession>
<dbReference type="GO" id="GO:0005634">
    <property type="term" value="C:nucleus"/>
    <property type="evidence" value="ECO:0007669"/>
    <property type="project" value="UniProtKB-SubCell"/>
</dbReference>
<evidence type="ECO:0000256" key="3">
    <source>
        <dbReference type="SAM" id="Coils"/>
    </source>
</evidence>
<sequence>MSRQHSPNPMNYQLHGVASSSSAGPNNNGNGNGAAKAQQQRAKGLAPGITASAEDVKYQTKYKELKRKVKEIELDNDKLYLKLLLAKKNIRRMNLERAILYERLAAVPPTPGRQPQELPDHDPAFPAQNQINSQDMTDHAMAEYMHAHPNARVVRGPDGRVVAI</sequence>
<feature type="region of interest" description="Disordered" evidence="4">
    <location>
        <begin position="110"/>
        <end position="129"/>
    </location>
</feature>
<dbReference type="OrthoDB" id="10070927at2759"/>
<proteinExistence type="predicted"/>
<feature type="non-terminal residue" evidence="6">
    <location>
        <position position="164"/>
    </location>
</feature>
<evidence type="ECO:0000259" key="5">
    <source>
        <dbReference type="Pfam" id="PF24245"/>
    </source>
</evidence>
<gene>
    <name evidence="6" type="ORF">EUX98_g8555</name>
</gene>
<evidence type="ECO:0000256" key="1">
    <source>
        <dbReference type="ARBA" id="ARBA00004123"/>
    </source>
</evidence>
<dbReference type="Proteomes" id="UP000308730">
    <property type="component" value="Unassembled WGS sequence"/>
</dbReference>
<keyword evidence="2" id="KW-0539">Nucleus</keyword>
<comment type="caution">
    <text evidence="6">The sequence shown here is derived from an EMBL/GenBank/DDBJ whole genome shotgun (WGS) entry which is preliminary data.</text>
</comment>